<feature type="domain" description="DUF4314" evidence="1">
    <location>
        <begin position="3"/>
        <end position="69"/>
    </location>
</feature>
<accession>A0ABY5P8X9</accession>
<evidence type="ECO:0000259" key="1">
    <source>
        <dbReference type="Pfam" id="PF14192"/>
    </source>
</evidence>
<dbReference type="Pfam" id="PF14192">
    <property type="entry name" value="DUF4314"/>
    <property type="match status" value="1"/>
</dbReference>
<dbReference type="InterPro" id="IPR025463">
    <property type="entry name" value="DUF4314"/>
</dbReference>
<dbReference type="Proteomes" id="UP001315967">
    <property type="component" value="Chromosome"/>
</dbReference>
<protein>
    <submittedName>
        <fullName evidence="2">DUF4314 domain-containing protein</fullName>
    </submittedName>
</protein>
<reference evidence="2 3" key="1">
    <citation type="submission" date="2022-08" db="EMBL/GenBank/DDBJ databases">
        <title>Aerococcaceae sp. nov isolated from spoiled eye mask.</title>
        <authorList>
            <person name="Zhou G."/>
            <person name="Xie X.-B."/>
            <person name="Shi Q.-S."/>
            <person name="Wang Y.-S."/>
            <person name="Wen X."/>
            <person name="Peng H."/>
            <person name="Yang X.-J."/>
            <person name="Tao H.-B."/>
            <person name="Huang X.-M."/>
        </authorList>
    </citation>
    <scope>NUCLEOTIDE SEQUENCE [LARGE SCALE GENOMIC DNA]</scope>
    <source>
        <strain evidence="3">DM20194951</strain>
    </source>
</reference>
<organism evidence="2 3">
    <name type="scientific">Fundicoccus culcitae</name>
    <dbReference type="NCBI Taxonomy" id="2969821"/>
    <lineage>
        <taxon>Bacteria</taxon>
        <taxon>Bacillati</taxon>
        <taxon>Bacillota</taxon>
        <taxon>Bacilli</taxon>
        <taxon>Lactobacillales</taxon>
        <taxon>Aerococcaceae</taxon>
        <taxon>Fundicoccus</taxon>
    </lineage>
</organism>
<keyword evidence="3" id="KW-1185">Reference proteome</keyword>
<proteinExistence type="predicted"/>
<gene>
    <name evidence="2" type="ORF">NRE15_04315</name>
</gene>
<dbReference type="RefSeq" id="WP_028119624.1">
    <property type="nucleotide sequence ID" value="NZ_CP102453.1"/>
</dbReference>
<dbReference type="EMBL" id="CP102453">
    <property type="protein sequence ID" value="UUX34878.1"/>
    <property type="molecule type" value="Genomic_DNA"/>
</dbReference>
<evidence type="ECO:0000313" key="2">
    <source>
        <dbReference type="EMBL" id="UUX34878.1"/>
    </source>
</evidence>
<name>A0ABY5P8X9_9LACT</name>
<evidence type="ECO:0000313" key="3">
    <source>
        <dbReference type="Proteomes" id="UP001315967"/>
    </source>
</evidence>
<sequence>MLKGRIAQLKKKYPIGSRIRLIKMDDLQAPPLGTKGTIIGVDDIGSLLVNWDNGSSLNVIDQVDEVELIKD</sequence>